<proteinExistence type="predicted"/>
<dbReference type="Proteomes" id="UP000077266">
    <property type="component" value="Unassembled WGS sequence"/>
</dbReference>
<dbReference type="EMBL" id="KV425883">
    <property type="protein sequence ID" value="KZW03494.1"/>
    <property type="molecule type" value="Genomic_DNA"/>
</dbReference>
<evidence type="ECO:0000313" key="1">
    <source>
        <dbReference type="EMBL" id="KZW03494.1"/>
    </source>
</evidence>
<name>A0A165QEJ9_EXIGL</name>
<gene>
    <name evidence="1" type="ORF">EXIGLDRAFT_721709</name>
</gene>
<dbReference type="AlphaFoldDB" id="A0A165QEJ9"/>
<keyword evidence="2" id="KW-1185">Reference proteome</keyword>
<reference evidence="1 2" key="1">
    <citation type="journal article" date="2016" name="Mol. Biol. Evol.">
        <title>Comparative Genomics of Early-Diverging Mushroom-Forming Fungi Provides Insights into the Origins of Lignocellulose Decay Capabilities.</title>
        <authorList>
            <person name="Nagy L.G."/>
            <person name="Riley R."/>
            <person name="Tritt A."/>
            <person name="Adam C."/>
            <person name="Daum C."/>
            <person name="Floudas D."/>
            <person name="Sun H."/>
            <person name="Yadav J.S."/>
            <person name="Pangilinan J."/>
            <person name="Larsson K.H."/>
            <person name="Matsuura K."/>
            <person name="Barry K."/>
            <person name="Labutti K."/>
            <person name="Kuo R."/>
            <person name="Ohm R.A."/>
            <person name="Bhattacharya S.S."/>
            <person name="Shirouzu T."/>
            <person name="Yoshinaga Y."/>
            <person name="Martin F.M."/>
            <person name="Grigoriev I.V."/>
            <person name="Hibbett D.S."/>
        </authorList>
    </citation>
    <scope>NUCLEOTIDE SEQUENCE [LARGE SCALE GENOMIC DNA]</scope>
    <source>
        <strain evidence="1 2">HHB12029</strain>
    </source>
</reference>
<evidence type="ECO:0000313" key="2">
    <source>
        <dbReference type="Proteomes" id="UP000077266"/>
    </source>
</evidence>
<accession>A0A165QEJ9</accession>
<sequence>MPALHTLTIPCSEVMALTIKPPDMSSSSLLPNLRSLTLESGTDSSPDVVRFVRKALLLRAALVPTQLLKTLLGPDWLIEALRTLGKHELYASELRPSNSSPHL</sequence>
<organism evidence="1 2">
    <name type="scientific">Exidia glandulosa HHB12029</name>
    <dbReference type="NCBI Taxonomy" id="1314781"/>
    <lineage>
        <taxon>Eukaryota</taxon>
        <taxon>Fungi</taxon>
        <taxon>Dikarya</taxon>
        <taxon>Basidiomycota</taxon>
        <taxon>Agaricomycotina</taxon>
        <taxon>Agaricomycetes</taxon>
        <taxon>Auriculariales</taxon>
        <taxon>Exidiaceae</taxon>
        <taxon>Exidia</taxon>
    </lineage>
</organism>
<dbReference type="InParanoid" id="A0A165QEJ9"/>
<protein>
    <submittedName>
        <fullName evidence="1">Uncharacterized protein</fullName>
    </submittedName>
</protein>